<reference evidence="2" key="3">
    <citation type="submission" date="2021-02" db="UniProtKB">
        <authorList>
            <consortium name="EnsemblMetazoa"/>
        </authorList>
    </citation>
    <scope>IDENTIFICATION</scope>
    <source>
        <strain evidence="2">USDA</strain>
    </source>
</reference>
<dbReference type="PANTHER" id="PTHR15857">
    <property type="entry name" value="COMM DOMAIN CONTAINING PROTEIN 2"/>
    <property type="match status" value="1"/>
</dbReference>
<dbReference type="EMBL" id="AAZO01000907">
    <property type="status" value="NOT_ANNOTATED_CDS"/>
    <property type="molecule type" value="Genomic_DNA"/>
</dbReference>
<dbReference type="InParanoid" id="E0VBY8"/>
<evidence type="ECO:0000313" key="3">
    <source>
        <dbReference type="Proteomes" id="UP000009046"/>
    </source>
</evidence>
<dbReference type="KEGG" id="phu:Phum_PHUM075740"/>
<organism>
    <name type="scientific">Pediculus humanus subsp. corporis</name>
    <name type="common">Body louse</name>
    <dbReference type="NCBI Taxonomy" id="121224"/>
    <lineage>
        <taxon>Eukaryota</taxon>
        <taxon>Metazoa</taxon>
        <taxon>Ecdysozoa</taxon>
        <taxon>Arthropoda</taxon>
        <taxon>Hexapoda</taxon>
        <taxon>Insecta</taxon>
        <taxon>Pterygota</taxon>
        <taxon>Neoptera</taxon>
        <taxon>Paraneoptera</taxon>
        <taxon>Psocodea</taxon>
        <taxon>Troctomorpha</taxon>
        <taxon>Phthiraptera</taxon>
        <taxon>Anoplura</taxon>
        <taxon>Pediculidae</taxon>
        <taxon>Pediculus</taxon>
    </lineage>
</organism>
<dbReference type="OrthoDB" id="10257479at2759"/>
<dbReference type="GeneID" id="8231293"/>
<dbReference type="EMBL" id="DS235044">
    <property type="protein sequence ID" value="EEB10894.1"/>
    <property type="molecule type" value="Genomic_DNA"/>
</dbReference>
<proteinExistence type="predicted"/>
<dbReference type="InterPro" id="IPR037354">
    <property type="entry name" value="Commd2"/>
</dbReference>
<name>E0VBY8_PEDHC</name>
<dbReference type="CTD" id="8231293"/>
<dbReference type="Pfam" id="PF21672">
    <property type="entry name" value="COMM_HN"/>
    <property type="match status" value="1"/>
</dbReference>
<evidence type="ECO:0000313" key="2">
    <source>
        <dbReference type="EnsemblMetazoa" id="PHUM075740-PA"/>
    </source>
</evidence>
<sequence length="118" mass="13611">MTDLIISDCHKNDLKFLQGKSQNSNLQIDVKQVQSIVEGLAHLFVEAGKFKLTKTAFEEVILNLGLPDNVIEIIYNEYLLQTKVIDFGLSTIEIQHLQYKNIDWRFDIQVSIVMNKLM</sequence>
<reference evidence="1" key="1">
    <citation type="submission" date="2007-04" db="EMBL/GenBank/DDBJ databases">
        <title>Annotation of Pediculus humanus corporis strain USDA.</title>
        <authorList>
            <person name="Kirkness E."/>
            <person name="Hannick L."/>
            <person name="Hass B."/>
            <person name="Bruggner R."/>
            <person name="Lawson D."/>
            <person name="Bidwell S."/>
            <person name="Joardar V."/>
            <person name="Caler E."/>
            <person name="Walenz B."/>
            <person name="Inman J."/>
            <person name="Schobel S."/>
            <person name="Galinsky K."/>
            <person name="Amedeo P."/>
            <person name="Strausberg R."/>
        </authorList>
    </citation>
    <scope>NUCLEOTIDE SEQUENCE</scope>
    <source>
        <strain evidence="1">USDA</strain>
    </source>
</reference>
<dbReference type="RefSeq" id="XP_002423632.1">
    <property type="nucleotide sequence ID" value="XM_002423587.1"/>
</dbReference>
<dbReference type="Proteomes" id="UP000009046">
    <property type="component" value="Unassembled WGS sequence"/>
</dbReference>
<protein>
    <submittedName>
        <fullName evidence="1 2">COMM domain-containing protein, putative</fullName>
    </submittedName>
</protein>
<keyword evidence="3" id="KW-1185">Reference proteome</keyword>
<reference evidence="1" key="2">
    <citation type="submission" date="2007-04" db="EMBL/GenBank/DDBJ databases">
        <title>The genome of the human body louse.</title>
        <authorList>
            <consortium name="The Human Body Louse Genome Consortium"/>
            <person name="Kirkness E."/>
            <person name="Walenz B."/>
            <person name="Hass B."/>
            <person name="Bruggner R."/>
            <person name="Strausberg R."/>
        </authorList>
    </citation>
    <scope>NUCLEOTIDE SEQUENCE</scope>
    <source>
        <strain evidence="1">USDA</strain>
    </source>
</reference>
<dbReference type="HOGENOM" id="CLU_2075947_0_0_1"/>
<evidence type="ECO:0000313" key="1">
    <source>
        <dbReference type="EMBL" id="EEB10894.1"/>
    </source>
</evidence>
<dbReference type="STRING" id="121224.E0VBY8"/>
<dbReference type="EnsemblMetazoa" id="PHUM075740-RA">
    <property type="protein sequence ID" value="PHUM075740-PA"/>
    <property type="gene ID" value="PHUM075740"/>
</dbReference>
<gene>
    <name evidence="2" type="primary">8231293</name>
    <name evidence="1" type="ORF">Phum_PHUM075740</name>
</gene>
<accession>E0VBY8</accession>
<dbReference type="VEuPathDB" id="VectorBase:PHUM075740"/>
<dbReference type="AlphaFoldDB" id="E0VBY8"/>
<dbReference type="PANTHER" id="PTHR15857:SF0">
    <property type="entry name" value="COMM DOMAIN-CONTAINING PROTEIN 2"/>
    <property type="match status" value="1"/>
</dbReference>